<comment type="caution">
    <text evidence="2">The sequence shown here is derived from an EMBL/GenBank/DDBJ whole genome shotgun (WGS) entry which is preliminary data.</text>
</comment>
<protein>
    <recommendedName>
        <fullName evidence="4">Bacterial CdiA-CT RNAse A domain-containing protein</fullName>
    </recommendedName>
</protein>
<evidence type="ECO:0008006" key="4">
    <source>
        <dbReference type="Google" id="ProtNLM"/>
    </source>
</evidence>
<evidence type="ECO:0000313" key="2">
    <source>
        <dbReference type="EMBL" id="GAA3601906.1"/>
    </source>
</evidence>
<dbReference type="Proteomes" id="UP001501074">
    <property type="component" value="Unassembled WGS sequence"/>
</dbReference>
<evidence type="ECO:0000313" key="3">
    <source>
        <dbReference type="Proteomes" id="UP001501074"/>
    </source>
</evidence>
<sequence>MTNRTQEIERSLTALTTALRQHHDHVTGSATIAGERALSCWEHGWDGLAQGYETASEHLREIAGELAEVCERAERCAQILQPLHSEHGLTGVAERLGTATDEIDTGLEAVLSQLDEALTPLAATGEEYLTGILHDLIEKVQETGETLAAVQKEISEEQASARLGEPAEDALARDPPGDTAAIRTRIAELQRQGHAPQRHGAQITDQQLTDRALWGKDPMTGTTTDGVHGGPHQHGRNATKFTTDEALVQAERHVRSTSEYRDKGIECQTTGRRTFVVRVSLSDVFGPNYAAQVRGMRRSGSQRNPTGIPPGSSPPERSDLHDGFVHAVFRRTSDGHYHLTTMYPDPKE</sequence>
<name>A0ABP6ZCT5_9ACTN</name>
<dbReference type="EMBL" id="BAAAZO010000002">
    <property type="protein sequence ID" value="GAA3601906.1"/>
    <property type="molecule type" value="Genomic_DNA"/>
</dbReference>
<dbReference type="RefSeq" id="WP_345718628.1">
    <property type="nucleotide sequence ID" value="NZ_BAAAZO010000002.1"/>
</dbReference>
<reference evidence="3" key="1">
    <citation type="journal article" date="2019" name="Int. J. Syst. Evol. Microbiol.">
        <title>The Global Catalogue of Microorganisms (GCM) 10K type strain sequencing project: providing services to taxonomists for standard genome sequencing and annotation.</title>
        <authorList>
            <consortium name="The Broad Institute Genomics Platform"/>
            <consortium name="The Broad Institute Genome Sequencing Center for Infectious Disease"/>
            <person name="Wu L."/>
            <person name="Ma J."/>
        </authorList>
    </citation>
    <scope>NUCLEOTIDE SEQUENCE [LARGE SCALE GENOMIC DNA]</scope>
    <source>
        <strain evidence="3">JCM 16902</strain>
    </source>
</reference>
<accession>A0ABP6ZCT5</accession>
<organism evidence="2 3">
    <name type="scientific">Kineosporia mesophila</name>
    <dbReference type="NCBI Taxonomy" id="566012"/>
    <lineage>
        <taxon>Bacteria</taxon>
        <taxon>Bacillati</taxon>
        <taxon>Actinomycetota</taxon>
        <taxon>Actinomycetes</taxon>
        <taxon>Kineosporiales</taxon>
        <taxon>Kineosporiaceae</taxon>
        <taxon>Kineosporia</taxon>
    </lineage>
</organism>
<feature type="region of interest" description="Disordered" evidence="1">
    <location>
        <begin position="294"/>
        <end position="320"/>
    </location>
</feature>
<proteinExistence type="predicted"/>
<keyword evidence="3" id="KW-1185">Reference proteome</keyword>
<evidence type="ECO:0000256" key="1">
    <source>
        <dbReference type="SAM" id="MobiDB-lite"/>
    </source>
</evidence>
<gene>
    <name evidence="2" type="ORF">GCM10022223_17070</name>
</gene>